<sequence>MDARNTAIHTVNDVFKESMHVRFAFFIARLLCDLGTALVYPLTRYGMGERRFNLTYIIAMFITVLIVSHLHKVESFYLSLYLGSLCLATSFHLFVIWRRNVNQEIVHSYFEGNIILERLLKIFPGGSNAWILEGVYEPLLVAIAGMAIYLFLDQGLGGLLIFSSAWMVLRVRYYYTLYRKKLLDSRDRHIEANHHMDALNGKPSKDTKGFVVRNAINFSEMDRQILSGKTIQNTDFSSLTH</sequence>
<feature type="transmembrane region" description="Helical" evidence="1">
    <location>
        <begin position="158"/>
        <end position="175"/>
    </location>
</feature>
<evidence type="ECO:0000313" key="3">
    <source>
        <dbReference type="Proteomes" id="UP001465153"/>
    </source>
</evidence>
<gene>
    <name evidence="2" type="ORF">NBRC116591_22550</name>
</gene>
<protein>
    <submittedName>
        <fullName evidence="2">Uncharacterized protein</fullName>
    </submittedName>
</protein>
<feature type="transmembrane region" description="Helical" evidence="1">
    <location>
        <begin position="130"/>
        <end position="152"/>
    </location>
</feature>
<accession>A0ABQ0A9X5</accession>
<keyword evidence="3" id="KW-1185">Reference proteome</keyword>
<proteinExistence type="predicted"/>
<name>A0ABQ0A9X5_9GAMM</name>
<feature type="transmembrane region" description="Helical" evidence="1">
    <location>
        <begin position="76"/>
        <end position="97"/>
    </location>
</feature>
<keyword evidence="1" id="KW-1133">Transmembrane helix</keyword>
<dbReference type="Proteomes" id="UP001465153">
    <property type="component" value="Unassembled WGS sequence"/>
</dbReference>
<dbReference type="RefSeq" id="WP_353303140.1">
    <property type="nucleotide sequence ID" value="NZ_BAABWN010000007.1"/>
</dbReference>
<evidence type="ECO:0000313" key="2">
    <source>
        <dbReference type="EMBL" id="GAA6168444.1"/>
    </source>
</evidence>
<keyword evidence="1" id="KW-0812">Transmembrane</keyword>
<evidence type="ECO:0000256" key="1">
    <source>
        <dbReference type="SAM" id="Phobius"/>
    </source>
</evidence>
<feature type="transmembrane region" description="Helical" evidence="1">
    <location>
        <begin position="52"/>
        <end position="70"/>
    </location>
</feature>
<keyword evidence="1" id="KW-0472">Membrane</keyword>
<dbReference type="EMBL" id="BAABWN010000007">
    <property type="protein sequence ID" value="GAA6168444.1"/>
    <property type="molecule type" value="Genomic_DNA"/>
</dbReference>
<reference evidence="2 3" key="1">
    <citation type="submission" date="2024-04" db="EMBL/GenBank/DDBJ databases">
        <title>Draft genome sequence of Sessilibacter corallicola NBRC 116591.</title>
        <authorList>
            <person name="Miyakawa T."/>
            <person name="Kusuya Y."/>
            <person name="Miura T."/>
        </authorList>
    </citation>
    <scope>NUCLEOTIDE SEQUENCE [LARGE SCALE GENOMIC DNA]</scope>
    <source>
        <strain evidence="2 3">KU-00831-HH</strain>
    </source>
</reference>
<comment type="caution">
    <text evidence="2">The sequence shown here is derived from an EMBL/GenBank/DDBJ whole genome shotgun (WGS) entry which is preliminary data.</text>
</comment>
<organism evidence="2 3">
    <name type="scientific">Sessilibacter corallicola</name>
    <dbReference type="NCBI Taxonomy" id="2904075"/>
    <lineage>
        <taxon>Bacteria</taxon>
        <taxon>Pseudomonadati</taxon>
        <taxon>Pseudomonadota</taxon>
        <taxon>Gammaproteobacteria</taxon>
        <taxon>Cellvibrionales</taxon>
        <taxon>Cellvibrionaceae</taxon>
        <taxon>Sessilibacter</taxon>
    </lineage>
</organism>